<dbReference type="EnsemblMetazoa" id="CapteT228559">
    <property type="protein sequence ID" value="CapteP228559"/>
    <property type="gene ID" value="CapteG228559"/>
</dbReference>
<dbReference type="HOGENOM" id="CLU_1940099_0_0_1"/>
<reference evidence="4" key="1">
    <citation type="submission" date="2012-12" db="EMBL/GenBank/DDBJ databases">
        <authorList>
            <person name="Hellsten U."/>
            <person name="Grimwood J."/>
            <person name="Chapman J.A."/>
            <person name="Shapiro H."/>
            <person name="Aerts A."/>
            <person name="Otillar R.P."/>
            <person name="Terry A.Y."/>
            <person name="Boore J.L."/>
            <person name="Simakov O."/>
            <person name="Marletaz F."/>
            <person name="Cho S.-J."/>
            <person name="Edsinger-Gonzales E."/>
            <person name="Havlak P."/>
            <person name="Kuo D.-H."/>
            <person name="Larsson T."/>
            <person name="Lv J."/>
            <person name="Arendt D."/>
            <person name="Savage R."/>
            <person name="Osoegawa K."/>
            <person name="de Jong P."/>
            <person name="Lindberg D.R."/>
            <person name="Seaver E.C."/>
            <person name="Weisblat D.A."/>
            <person name="Putnam N.H."/>
            <person name="Grigoriev I.V."/>
            <person name="Rokhsar D.S."/>
        </authorList>
    </citation>
    <scope>NUCLEOTIDE SEQUENCE</scope>
    <source>
        <strain evidence="4">I ESC-2004</strain>
    </source>
</reference>
<evidence type="ECO:0000313" key="2">
    <source>
        <dbReference type="EMBL" id="ELU01325.1"/>
    </source>
</evidence>
<protein>
    <recommendedName>
        <fullName evidence="1">Glutaredoxin-like protein</fullName>
    </recommendedName>
</protein>
<keyword evidence="1" id="KW-0249">Electron transport</keyword>
<sequence>MVNQAATHLLKRALSWKLIRQIPRFTPNQSDGASTKSKDSHSATTLEGKPVLTLYTKDVCSLCEDAKEVLEPFMHRFNFEQVDIEAPSNKEWWEKYKFEIPVFHLNGKFLMKHKVNTKLLQRKLDELETK</sequence>
<dbReference type="InterPro" id="IPR052565">
    <property type="entry name" value="Glutaredoxin-like_YDR286C"/>
</dbReference>
<evidence type="ECO:0000256" key="1">
    <source>
        <dbReference type="RuleBase" id="RU363082"/>
    </source>
</evidence>
<dbReference type="AlphaFoldDB" id="R7U4N6"/>
<comment type="similarity">
    <text evidence="1">Belongs to the glutaredoxin family.</text>
</comment>
<proteinExistence type="inferred from homology"/>
<accession>R7U4N6</accession>
<gene>
    <name evidence="2" type="ORF">CAPTEDRAFT_228559</name>
</gene>
<name>R7U4N6_CAPTE</name>
<dbReference type="SUPFAM" id="SSF52833">
    <property type="entry name" value="Thioredoxin-like"/>
    <property type="match status" value="1"/>
</dbReference>
<dbReference type="OrthoDB" id="429967at2759"/>
<dbReference type="EMBL" id="KB305155">
    <property type="protein sequence ID" value="ELU01325.1"/>
    <property type="molecule type" value="Genomic_DNA"/>
</dbReference>
<dbReference type="Gene3D" id="3.40.30.10">
    <property type="entry name" value="Glutaredoxin"/>
    <property type="match status" value="1"/>
</dbReference>
<dbReference type="InterPro" id="IPR008554">
    <property type="entry name" value="Glutaredoxin-like"/>
</dbReference>
<dbReference type="Proteomes" id="UP000014760">
    <property type="component" value="Unassembled WGS sequence"/>
</dbReference>
<keyword evidence="1" id="KW-0813">Transport</keyword>
<reference evidence="2 4" key="2">
    <citation type="journal article" date="2013" name="Nature">
        <title>Insights into bilaterian evolution from three spiralian genomes.</title>
        <authorList>
            <person name="Simakov O."/>
            <person name="Marletaz F."/>
            <person name="Cho S.J."/>
            <person name="Edsinger-Gonzales E."/>
            <person name="Havlak P."/>
            <person name="Hellsten U."/>
            <person name="Kuo D.H."/>
            <person name="Larsson T."/>
            <person name="Lv J."/>
            <person name="Arendt D."/>
            <person name="Savage R."/>
            <person name="Osoegawa K."/>
            <person name="de Jong P."/>
            <person name="Grimwood J."/>
            <person name="Chapman J.A."/>
            <person name="Shapiro H."/>
            <person name="Aerts A."/>
            <person name="Otillar R.P."/>
            <person name="Terry A.Y."/>
            <person name="Boore J.L."/>
            <person name="Grigoriev I.V."/>
            <person name="Lindberg D.R."/>
            <person name="Seaver E.C."/>
            <person name="Weisblat D.A."/>
            <person name="Putnam N.H."/>
            <person name="Rokhsar D.S."/>
        </authorList>
    </citation>
    <scope>NUCLEOTIDE SEQUENCE</scope>
    <source>
        <strain evidence="2 4">I ESC-2004</strain>
    </source>
</reference>
<dbReference type="EMBL" id="AMQN01009330">
    <property type="status" value="NOT_ANNOTATED_CDS"/>
    <property type="molecule type" value="Genomic_DNA"/>
</dbReference>
<dbReference type="PANTHER" id="PTHR33558:SF1">
    <property type="entry name" value="GLUTAREDOXIN-LIKE PROTEIN C5ORF63 HOMOLOG"/>
    <property type="match status" value="1"/>
</dbReference>
<evidence type="ECO:0000313" key="4">
    <source>
        <dbReference type="Proteomes" id="UP000014760"/>
    </source>
</evidence>
<organism evidence="2">
    <name type="scientific">Capitella teleta</name>
    <name type="common">Polychaete worm</name>
    <dbReference type="NCBI Taxonomy" id="283909"/>
    <lineage>
        <taxon>Eukaryota</taxon>
        <taxon>Metazoa</taxon>
        <taxon>Spiralia</taxon>
        <taxon>Lophotrochozoa</taxon>
        <taxon>Annelida</taxon>
        <taxon>Polychaeta</taxon>
        <taxon>Sedentaria</taxon>
        <taxon>Scolecida</taxon>
        <taxon>Capitellidae</taxon>
        <taxon>Capitella</taxon>
    </lineage>
</organism>
<dbReference type="Pfam" id="PF05768">
    <property type="entry name" value="Glrx-like"/>
    <property type="match status" value="1"/>
</dbReference>
<dbReference type="PANTHER" id="PTHR33558">
    <property type="entry name" value="GLUTAREDOXIN-LIKE PROTEIN C5ORF63 HOMOLOG"/>
    <property type="match status" value="1"/>
</dbReference>
<dbReference type="STRING" id="283909.R7U4N6"/>
<keyword evidence="4" id="KW-1185">Reference proteome</keyword>
<dbReference type="InterPro" id="IPR036249">
    <property type="entry name" value="Thioredoxin-like_sf"/>
</dbReference>
<evidence type="ECO:0000313" key="3">
    <source>
        <dbReference type="EnsemblMetazoa" id="CapteP228559"/>
    </source>
</evidence>
<dbReference type="OMA" id="QYLMKHG"/>
<reference evidence="3" key="3">
    <citation type="submission" date="2015-06" db="UniProtKB">
        <authorList>
            <consortium name="EnsemblMetazoa"/>
        </authorList>
    </citation>
    <scope>IDENTIFICATION</scope>
</reference>